<feature type="compositionally biased region" description="Basic and acidic residues" evidence="6">
    <location>
        <begin position="339"/>
        <end position="366"/>
    </location>
</feature>
<dbReference type="Pfam" id="PF03127">
    <property type="entry name" value="GAT"/>
    <property type="match status" value="1"/>
</dbReference>
<dbReference type="InterPro" id="IPR004152">
    <property type="entry name" value="GAT_dom"/>
</dbReference>
<dbReference type="PROSITE" id="PS50179">
    <property type="entry name" value="VHS"/>
    <property type="match status" value="1"/>
</dbReference>
<feature type="region of interest" description="Disordered" evidence="6">
    <location>
        <begin position="323"/>
        <end position="366"/>
    </location>
</feature>
<dbReference type="InterPro" id="IPR038425">
    <property type="entry name" value="GAT_sf"/>
</dbReference>
<evidence type="ECO:0000259" key="8">
    <source>
        <dbReference type="PROSITE" id="PS50909"/>
    </source>
</evidence>
<reference evidence="12" key="2">
    <citation type="submission" date="2025-04" db="UniProtKB">
        <authorList>
            <consortium name="RefSeq"/>
        </authorList>
    </citation>
    <scope>IDENTIFICATION</scope>
    <source>
        <tissue evidence="12">Leaf</tissue>
    </source>
</reference>
<organism evidence="9 10">
    <name type="scientific">Ananas comosus</name>
    <name type="common">Pineapple</name>
    <name type="synonym">Ananas ananas</name>
    <dbReference type="NCBI Taxonomy" id="4615"/>
    <lineage>
        <taxon>Eukaryota</taxon>
        <taxon>Viridiplantae</taxon>
        <taxon>Streptophyta</taxon>
        <taxon>Embryophyta</taxon>
        <taxon>Tracheophyta</taxon>
        <taxon>Spermatophyta</taxon>
        <taxon>Magnoliopsida</taxon>
        <taxon>Liliopsida</taxon>
        <taxon>Poales</taxon>
        <taxon>Bromeliaceae</taxon>
        <taxon>Bromelioideae</taxon>
        <taxon>Ananas</taxon>
    </lineage>
</organism>
<dbReference type="InterPro" id="IPR002014">
    <property type="entry name" value="VHS_dom"/>
</dbReference>
<evidence type="ECO:0000313" key="11">
    <source>
        <dbReference type="Proteomes" id="UP000515123"/>
    </source>
</evidence>
<comment type="similarity">
    <text evidence="2">Belongs to the TOM1 family.</text>
</comment>
<name>A0A199URW5_ANACO</name>
<keyword evidence="4" id="KW-0653">Protein transport</keyword>
<evidence type="ECO:0000256" key="4">
    <source>
        <dbReference type="ARBA" id="ARBA00022927"/>
    </source>
</evidence>
<dbReference type="GO" id="GO:0043328">
    <property type="term" value="P:protein transport to vacuole involved in ubiquitin-dependent protein catabolic process via the multivesicular body sorting pathway"/>
    <property type="evidence" value="ECO:0007669"/>
    <property type="project" value="InterPro"/>
</dbReference>
<dbReference type="InterPro" id="IPR008942">
    <property type="entry name" value="ENTH_VHS"/>
</dbReference>
<dbReference type="GO" id="GO:0005737">
    <property type="term" value="C:cytoplasm"/>
    <property type="evidence" value="ECO:0007669"/>
    <property type="project" value="UniProtKB-ARBA"/>
</dbReference>
<dbReference type="AlphaFoldDB" id="A0A199URW5"/>
<keyword evidence="3" id="KW-0813">Transport</keyword>
<dbReference type="STRING" id="4615.A0A199URW5"/>
<evidence type="ECO:0000313" key="9">
    <source>
        <dbReference type="EMBL" id="OAY67391.1"/>
    </source>
</evidence>
<evidence type="ECO:0000259" key="7">
    <source>
        <dbReference type="PROSITE" id="PS50179"/>
    </source>
</evidence>
<dbReference type="Gene3D" id="1.25.40.90">
    <property type="match status" value="1"/>
</dbReference>
<dbReference type="GO" id="GO:0016020">
    <property type="term" value="C:membrane"/>
    <property type="evidence" value="ECO:0007669"/>
    <property type="project" value="UniProtKB-SubCell"/>
</dbReference>
<evidence type="ECO:0000256" key="1">
    <source>
        <dbReference type="ARBA" id="ARBA00004170"/>
    </source>
</evidence>
<evidence type="ECO:0000256" key="5">
    <source>
        <dbReference type="ARBA" id="ARBA00023136"/>
    </source>
</evidence>
<proteinExistence type="inferred from homology"/>
<dbReference type="PANTHER" id="PTHR46646">
    <property type="entry name" value="TOM1-LIKE PROTEIN 1"/>
    <property type="match status" value="1"/>
</dbReference>
<dbReference type="PROSITE" id="PS50909">
    <property type="entry name" value="GAT"/>
    <property type="match status" value="1"/>
</dbReference>
<dbReference type="Proteomes" id="UP000092600">
    <property type="component" value="Unassembled WGS sequence"/>
</dbReference>
<dbReference type="RefSeq" id="XP_020081939.1">
    <property type="nucleotide sequence ID" value="XM_020226350.1"/>
</dbReference>
<evidence type="ECO:0000313" key="12">
    <source>
        <dbReference type="RefSeq" id="XP_020081939.1"/>
    </source>
</evidence>
<dbReference type="EMBL" id="LSRQ01005555">
    <property type="protein sequence ID" value="OAY67391.1"/>
    <property type="molecule type" value="Genomic_DNA"/>
</dbReference>
<dbReference type="InterPro" id="IPR044836">
    <property type="entry name" value="TOL_plant"/>
</dbReference>
<dbReference type="Pfam" id="PF00790">
    <property type="entry name" value="VHS"/>
    <property type="match status" value="1"/>
</dbReference>
<feature type="domain" description="GAT" evidence="8">
    <location>
        <begin position="232"/>
        <end position="319"/>
    </location>
</feature>
<keyword evidence="5" id="KW-0472">Membrane</keyword>
<keyword evidence="11" id="KW-1185">Reference proteome</keyword>
<dbReference type="SMART" id="SM00288">
    <property type="entry name" value="VHS"/>
    <property type="match status" value="1"/>
</dbReference>
<dbReference type="Gene3D" id="1.20.58.160">
    <property type="match status" value="1"/>
</dbReference>
<sequence length="366" mass="40698">MDKLKLAALGERLKTGGERLKSGGAEVGRRVGEKMKEILQGQSPEAKMVDEATSDSLEEPNWGLNLRICGMLNSDEFNGSEVVKAIKKKIASRNAVSQRLSLDLLEACAMNCDKIFSEVASEKVLDEMVRMIDNPQTNHGNRMRALQLIEAWGESEDLAYLPIFRQTYMSLKGRKMQASAQHDDNSSSLLSSGEQNFAHVAAPPDRYPYPNVDQPNTDLGDLIFHQFHGGGLSAEEKKEILVVARNSIEILSSILNSETKERPLENDLTISMLEKCKESQPMIQRIIESTGDDEAMLFEALNLHDELQQILAKYEELKIANLPETGDTVKESGPSAGLMRDDEAKEQQTPKESESTSQSRDSEKVE</sequence>
<gene>
    <name evidence="12" type="primary">LOC109705606</name>
    <name evidence="9" type="ORF">ACMD2_00358</name>
</gene>
<dbReference type="GO" id="GO:0035091">
    <property type="term" value="F:phosphatidylinositol binding"/>
    <property type="evidence" value="ECO:0007669"/>
    <property type="project" value="InterPro"/>
</dbReference>
<reference evidence="9 10" key="1">
    <citation type="journal article" date="2016" name="DNA Res.">
        <title>The draft genome of MD-2 pineapple using hybrid error correction of long reads.</title>
        <authorList>
            <person name="Redwan R.M."/>
            <person name="Saidin A."/>
            <person name="Kumar S.V."/>
        </authorList>
    </citation>
    <scope>NUCLEOTIDE SEQUENCE [LARGE SCALE GENOMIC DNA]</scope>
    <source>
        <strain evidence="10">cv. MD2</strain>
        <tissue evidence="9">Leaf</tissue>
    </source>
</reference>
<evidence type="ECO:0000256" key="2">
    <source>
        <dbReference type="ARBA" id="ARBA00007708"/>
    </source>
</evidence>
<dbReference type="OrthoDB" id="619717at2759"/>
<dbReference type="CDD" id="cd03561">
    <property type="entry name" value="VHS"/>
    <property type="match status" value="1"/>
</dbReference>
<dbReference type="Proteomes" id="UP000515123">
    <property type="component" value="Unplaced"/>
</dbReference>
<feature type="domain" description="VHS" evidence="7">
    <location>
        <begin position="52"/>
        <end position="179"/>
    </location>
</feature>
<evidence type="ECO:0000256" key="3">
    <source>
        <dbReference type="ARBA" id="ARBA00022448"/>
    </source>
</evidence>
<dbReference type="GO" id="GO:0043130">
    <property type="term" value="F:ubiquitin binding"/>
    <property type="evidence" value="ECO:0007669"/>
    <property type="project" value="InterPro"/>
</dbReference>
<dbReference type="SUPFAM" id="SSF89009">
    <property type="entry name" value="GAT-like domain"/>
    <property type="match status" value="1"/>
</dbReference>
<evidence type="ECO:0000256" key="6">
    <source>
        <dbReference type="SAM" id="MobiDB-lite"/>
    </source>
</evidence>
<comment type="subcellular location">
    <subcellularLocation>
        <location evidence="1">Membrane</location>
        <topology evidence="1">Peripheral membrane protein</topology>
    </subcellularLocation>
</comment>
<dbReference type="GeneID" id="109705606"/>
<dbReference type="PANTHER" id="PTHR46646:SF5">
    <property type="entry name" value="TOM1-LIKE PROTEIN 2"/>
    <property type="match status" value="1"/>
</dbReference>
<dbReference type="SUPFAM" id="SSF48464">
    <property type="entry name" value="ENTH/VHS domain"/>
    <property type="match status" value="1"/>
</dbReference>
<accession>A0A199URW5</accession>
<evidence type="ECO:0000313" key="10">
    <source>
        <dbReference type="Proteomes" id="UP000092600"/>
    </source>
</evidence>
<protein>
    <submittedName>
        <fullName evidence="9 12">Target of Myb protein 1</fullName>
    </submittedName>
</protein>